<dbReference type="InterPro" id="IPR024607">
    <property type="entry name" value="Sulfatase_CS"/>
</dbReference>
<dbReference type="PANTHER" id="PTHR43108">
    <property type="entry name" value="N-ACETYLGLUCOSAMINE-6-SULFATASE FAMILY MEMBER"/>
    <property type="match status" value="1"/>
</dbReference>
<dbReference type="Pfam" id="PF16347">
    <property type="entry name" value="SGSH_C"/>
    <property type="match status" value="1"/>
</dbReference>
<dbReference type="SUPFAM" id="SSF53649">
    <property type="entry name" value="Alkaline phosphatase-like"/>
    <property type="match status" value="1"/>
</dbReference>
<dbReference type="RefSeq" id="WP_345240025.1">
    <property type="nucleotide sequence ID" value="NZ_BAABHD010000003.1"/>
</dbReference>
<dbReference type="CDD" id="cd16031">
    <property type="entry name" value="G6S_like"/>
    <property type="match status" value="1"/>
</dbReference>
<evidence type="ECO:0000313" key="5">
    <source>
        <dbReference type="Proteomes" id="UP001501175"/>
    </source>
</evidence>
<dbReference type="InterPro" id="IPR017850">
    <property type="entry name" value="Alkaline_phosphatase_core_sf"/>
</dbReference>
<evidence type="ECO:0000256" key="1">
    <source>
        <dbReference type="ARBA" id="ARBA00008779"/>
    </source>
</evidence>
<gene>
    <name evidence="4" type="ORF">GCM10023189_03810</name>
</gene>
<reference evidence="5" key="1">
    <citation type="journal article" date="2019" name="Int. J. Syst. Evol. Microbiol.">
        <title>The Global Catalogue of Microorganisms (GCM) 10K type strain sequencing project: providing services to taxonomists for standard genome sequencing and annotation.</title>
        <authorList>
            <consortium name="The Broad Institute Genomics Platform"/>
            <consortium name="The Broad Institute Genome Sequencing Center for Infectious Disease"/>
            <person name="Wu L."/>
            <person name="Ma J."/>
        </authorList>
    </citation>
    <scope>NUCLEOTIDE SEQUENCE [LARGE SCALE GENOMIC DNA]</scope>
    <source>
        <strain evidence="5">JCM 17927</strain>
    </source>
</reference>
<accession>A0ABP8MD57</accession>
<evidence type="ECO:0000259" key="3">
    <source>
        <dbReference type="Pfam" id="PF16347"/>
    </source>
</evidence>
<comment type="caution">
    <text evidence="4">The sequence shown here is derived from an EMBL/GenBank/DDBJ whole genome shotgun (WGS) entry which is preliminary data.</text>
</comment>
<keyword evidence="2" id="KW-0378">Hydrolase</keyword>
<dbReference type="EMBL" id="BAABHD010000003">
    <property type="protein sequence ID" value="GAA4447416.1"/>
    <property type="molecule type" value="Genomic_DNA"/>
</dbReference>
<comment type="similarity">
    <text evidence="1">Belongs to the sulfatase family.</text>
</comment>
<evidence type="ECO:0000256" key="2">
    <source>
        <dbReference type="ARBA" id="ARBA00022801"/>
    </source>
</evidence>
<dbReference type="PROSITE" id="PS00523">
    <property type="entry name" value="SULFATASE_1"/>
    <property type="match status" value="1"/>
</dbReference>
<name>A0ABP8MD57_9BACT</name>
<dbReference type="Proteomes" id="UP001501175">
    <property type="component" value="Unassembled WGS sequence"/>
</dbReference>
<proteinExistence type="inferred from homology"/>
<dbReference type="PANTHER" id="PTHR43108:SF6">
    <property type="entry name" value="N-SULPHOGLUCOSAMINE SULPHOHYDROLASE"/>
    <property type="match status" value="1"/>
</dbReference>
<protein>
    <submittedName>
        <fullName evidence="4">Sulfatase</fullName>
    </submittedName>
</protein>
<keyword evidence="5" id="KW-1185">Reference proteome</keyword>
<sequence>MKLSSLPAWLQGTVILALVLSIASAFVPEAEKQTPPPRPNIIFIISDDHTSQAISAYGSKLAKTPNIDRIAREGAILYNNIISNSICGPSRATLLTGKFSHTNGYKFNEKVFDVNQPVFPEELQKNGYQTAWVGKMHLGSLPHGFDYLNILPGHGSYYNSDFVNTQNQTKRYNGYVTDVVTQLSTEWLDKRDPDKPFFLVVGHKATHREWLPAIEDLGGYDNVTFPLPPTFYDNYEGRLAAQKQDMTIDKTMRLKEDLKIHVDYDLDEAKVAQEKAELHQAYFRNQEMTPALDKQLENFVRNGTYRRLTPEQKKAFSSYYNRITREFDEKKLSGKALVEWKYQRYMRDYLATANSLDRNIGKLLNYLDKTGLAKNTVVIYTSDQGFYLGEHGWFDKRWIYEESLKTPFVIRYPGVIKPGTQVRNVVSNVDWAPTILSMTGTAIPQTLQGKSFLPVLTGKKANWLDQAYYHYYEYPEPHRVAPHFGLRTDRYTIARFYGPDNFWELYDIQKDPHNMKNLYGQKGYEKITATLKAQLREHIVRNKDDEALKLFASSPQ</sequence>
<dbReference type="Gene3D" id="3.30.1120.10">
    <property type="match status" value="1"/>
</dbReference>
<dbReference type="Gene3D" id="3.40.720.10">
    <property type="entry name" value="Alkaline Phosphatase, subunit A"/>
    <property type="match status" value="1"/>
</dbReference>
<dbReference type="InterPro" id="IPR032506">
    <property type="entry name" value="SGSH_C"/>
</dbReference>
<organism evidence="4 5">
    <name type="scientific">Nibrella saemangeumensis</name>
    <dbReference type="NCBI Taxonomy" id="1084526"/>
    <lineage>
        <taxon>Bacteria</taxon>
        <taxon>Pseudomonadati</taxon>
        <taxon>Bacteroidota</taxon>
        <taxon>Cytophagia</taxon>
        <taxon>Cytophagales</taxon>
        <taxon>Spirosomataceae</taxon>
        <taxon>Nibrella</taxon>
    </lineage>
</organism>
<dbReference type="PROSITE" id="PS00149">
    <property type="entry name" value="SULFATASE_2"/>
    <property type="match status" value="1"/>
</dbReference>
<feature type="domain" description="N-sulphoglucosamine sulphohydrolase C-terminal" evidence="3">
    <location>
        <begin position="389"/>
        <end position="538"/>
    </location>
</feature>
<evidence type="ECO:0000313" key="4">
    <source>
        <dbReference type="EMBL" id="GAA4447416.1"/>
    </source>
</evidence>